<keyword evidence="3" id="KW-0408">Iron</keyword>
<protein>
    <submittedName>
        <fullName evidence="7">Putative DNA modification/repair radical SAM protein</fullName>
    </submittedName>
</protein>
<dbReference type="SFLD" id="SFLDS00029">
    <property type="entry name" value="Radical_SAM"/>
    <property type="match status" value="1"/>
</dbReference>
<dbReference type="Pfam" id="PF04055">
    <property type="entry name" value="Radical_SAM"/>
    <property type="match status" value="1"/>
</dbReference>
<dbReference type="InterPro" id="IPR003583">
    <property type="entry name" value="Hlx-hairpin-Hlx_DNA-bd_motif"/>
</dbReference>
<dbReference type="GO" id="GO:0046872">
    <property type="term" value="F:metal ion binding"/>
    <property type="evidence" value="ECO:0007669"/>
    <property type="project" value="UniProtKB-KW"/>
</dbReference>
<name>A0A1G9QUI9_9FIRM</name>
<dbReference type="GO" id="GO:0006281">
    <property type="term" value="P:DNA repair"/>
    <property type="evidence" value="ECO:0007669"/>
    <property type="project" value="InterPro"/>
</dbReference>
<dbReference type="InterPro" id="IPR023874">
    <property type="entry name" value="DNA_rSAM_put"/>
</dbReference>
<dbReference type="Proteomes" id="UP000199476">
    <property type="component" value="Unassembled WGS sequence"/>
</dbReference>
<dbReference type="SFLD" id="SFLDG01102">
    <property type="entry name" value="Uncharacterised_Radical_SAM_Su"/>
    <property type="match status" value="1"/>
</dbReference>
<feature type="compositionally biased region" description="Low complexity" evidence="5">
    <location>
        <begin position="18"/>
        <end position="29"/>
    </location>
</feature>
<keyword evidence="2" id="KW-0479">Metal-binding</keyword>
<dbReference type="NCBIfam" id="TIGR03916">
    <property type="entry name" value="rSAM_link_UDG"/>
    <property type="match status" value="1"/>
</dbReference>
<dbReference type="STRING" id="321763.SAMN04488692_11833"/>
<dbReference type="CDD" id="cd01335">
    <property type="entry name" value="Radical_SAM"/>
    <property type="match status" value="1"/>
</dbReference>
<evidence type="ECO:0000313" key="8">
    <source>
        <dbReference type="Proteomes" id="UP000199476"/>
    </source>
</evidence>
<keyword evidence="4" id="KW-0411">Iron-sulfur</keyword>
<evidence type="ECO:0000256" key="4">
    <source>
        <dbReference type="ARBA" id="ARBA00023014"/>
    </source>
</evidence>
<evidence type="ECO:0000259" key="6">
    <source>
        <dbReference type="SMART" id="SM00278"/>
    </source>
</evidence>
<dbReference type="GO" id="GO:0051536">
    <property type="term" value="F:iron-sulfur cluster binding"/>
    <property type="evidence" value="ECO:0007669"/>
    <property type="project" value="UniProtKB-KW"/>
</dbReference>
<organism evidence="7 8">
    <name type="scientific">Halarsenatibacter silvermanii</name>
    <dbReference type="NCBI Taxonomy" id="321763"/>
    <lineage>
        <taxon>Bacteria</taxon>
        <taxon>Bacillati</taxon>
        <taxon>Bacillota</taxon>
        <taxon>Clostridia</taxon>
        <taxon>Halanaerobiales</taxon>
        <taxon>Halarsenatibacteraceae</taxon>
        <taxon>Halarsenatibacter</taxon>
    </lineage>
</organism>
<gene>
    <name evidence="7" type="ORF">SAMN04488692_11833</name>
</gene>
<dbReference type="GO" id="GO:0003677">
    <property type="term" value="F:DNA binding"/>
    <property type="evidence" value="ECO:0007669"/>
    <property type="project" value="InterPro"/>
</dbReference>
<dbReference type="SMART" id="SM00278">
    <property type="entry name" value="HhH1"/>
    <property type="match status" value="1"/>
</dbReference>
<dbReference type="SUPFAM" id="SSF102114">
    <property type="entry name" value="Radical SAM enzymes"/>
    <property type="match status" value="1"/>
</dbReference>
<accession>A0A1G9QUI9</accession>
<dbReference type="SUPFAM" id="SSF47781">
    <property type="entry name" value="RuvA domain 2-like"/>
    <property type="match status" value="1"/>
</dbReference>
<dbReference type="RefSeq" id="WP_089761107.1">
    <property type="nucleotide sequence ID" value="NZ_FNGO01000018.1"/>
</dbReference>
<dbReference type="InterPro" id="IPR013785">
    <property type="entry name" value="Aldolase_TIM"/>
</dbReference>
<dbReference type="InterPro" id="IPR010994">
    <property type="entry name" value="RuvA_2-like"/>
</dbReference>
<dbReference type="InterPro" id="IPR007197">
    <property type="entry name" value="rSAM"/>
</dbReference>
<dbReference type="InterPro" id="IPR051675">
    <property type="entry name" value="Endo/Exo/Phosphatase_dom_1"/>
</dbReference>
<keyword evidence="8" id="KW-1185">Reference proteome</keyword>
<feature type="domain" description="Helix-hairpin-helix DNA-binding motif class 1" evidence="6">
    <location>
        <begin position="333"/>
        <end position="352"/>
    </location>
</feature>
<dbReference type="Gene3D" id="3.20.20.70">
    <property type="entry name" value="Aldolase class I"/>
    <property type="match status" value="1"/>
</dbReference>
<dbReference type="PANTHER" id="PTHR21180:SF9">
    <property type="entry name" value="TYPE II SECRETION SYSTEM PROTEIN K"/>
    <property type="match status" value="1"/>
</dbReference>
<dbReference type="InterPro" id="IPR058240">
    <property type="entry name" value="rSAM_sf"/>
</dbReference>
<dbReference type="Gene3D" id="1.10.150.320">
    <property type="entry name" value="Photosystem II 12 kDa extrinsic protein"/>
    <property type="match status" value="1"/>
</dbReference>
<dbReference type="GO" id="GO:0003824">
    <property type="term" value="F:catalytic activity"/>
    <property type="evidence" value="ECO:0007669"/>
    <property type="project" value="InterPro"/>
</dbReference>
<dbReference type="Pfam" id="PF12836">
    <property type="entry name" value="HHH_3"/>
    <property type="match status" value="1"/>
</dbReference>
<proteinExistence type="predicted"/>
<evidence type="ECO:0000256" key="3">
    <source>
        <dbReference type="ARBA" id="ARBA00023004"/>
    </source>
</evidence>
<reference evidence="7 8" key="1">
    <citation type="submission" date="2016-10" db="EMBL/GenBank/DDBJ databases">
        <authorList>
            <person name="de Groot N.N."/>
        </authorList>
    </citation>
    <scope>NUCLEOTIDE SEQUENCE [LARGE SCALE GENOMIC DNA]</scope>
    <source>
        <strain evidence="7 8">SLAS-1</strain>
    </source>
</reference>
<evidence type="ECO:0000313" key="7">
    <source>
        <dbReference type="EMBL" id="SDM14676.1"/>
    </source>
</evidence>
<evidence type="ECO:0000256" key="5">
    <source>
        <dbReference type="SAM" id="MobiDB-lite"/>
    </source>
</evidence>
<evidence type="ECO:0000256" key="1">
    <source>
        <dbReference type="ARBA" id="ARBA00022691"/>
    </source>
</evidence>
<dbReference type="AlphaFoldDB" id="A0A1G9QUI9"/>
<sequence>MDIKEKLKILTRSAKYDASCSSSGSSRNKNSGKDRLGSAQSSGICHSWSEDGRCISLLKILYTNRCIYDCVYCVNRSSNDRPRISLTPDELAELTINFYKRNYIEGLFLSSAIEKSPDYTMAQICQAVKILREDYNFGGYIHLKAIPGADYRLIEKAGLLADRISLNIELPSRESFNLLAPDKNEDEILSSMKDIGNDIEKNREERKKYSSAPGFVPAGQSTQLIVGATDEPDFEIIRLSESLYDNMNLKRVYYSAYMPVSQNDRLKKIEEPPLLREHRLYQADWLIRRYNFSAGELLNKDNPNLDRRLDPKCSWALKNIDKFPLEINKADYGELIRVPGIGPKSARRIIAARRQGAVSFQQLRDIGPVIKRAKYFITCRGKYYAGIPFKKELIEKRLNGAVKSNSPEQLSLFEK</sequence>
<feature type="region of interest" description="Disordered" evidence="5">
    <location>
        <begin position="18"/>
        <end position="43"/>
    </location>
</feature>
<dbReference type="OrthoDB" id="9801154at2"/>
<dbReference type="PANTHER" id="PTHR21180">
    <property type="entry name" value="ENDONUCLEASE/EXONUCLEASE/PHOSPHATASE FAMILY DOMAIN-CONTAINING PROTEIN 1"/>
    <property type="match status" value="1"/>
</dbReference>
<keyword evidence="1" id="KW-0949">S-adenosyl-L-methionine</keyword>
<evidence type="ECO:0000256" key="2">
    <source>
        <dbReference type="ARBA" id="ARBA00022723"/>
    </source>
</evidence>
<dbReference type="EMBL" id="FNGO01000018">
    <property type="protein sequence ID" value="SDM14676.1"/>
    <property type="molecule type" value="Genomic_DNA"/>
</dbReference>